<name>A0ABW5BSG8_9BACI</name>
<dbReference type="InterPro" id="IPR025847">
    <property type="entry name" value="MEDS_domain"/>
</dbReference>
<sequence>MIKNMAEFTYKLNENGGGHILYFTEKLDDYVQNAVEFIISGIKNNEYVLFVENEPINLLISQKLKNMLEADEIKRVHQINNFDFYCSTGNFHTVTILNYFFNTLDPYFDQNLKIRCWGHVEWPTQKHINSTLKEFEFEVDRLMPEMDIIGVCAYNLDRLTKEVQKALMECHGYLMTDNEITRLVDESDGIKKIF</sequence>
<dbReference type="EMBL" id="JBHUIK010000001">
    <property type="protein sequence ID" value="MFD2213067.1"/>
    <property type="molecule type" value="Genomic_DNA"/>
</dbReference>
<keyword evidence="3" id="KW-1185">Reference proteome</keyword>
<organism evidence="2 3">
    <name type="scientific">Metabacillus endolithicus</name>
    <dbReference type="NCBI Taxonomy" id="1535204"/>
    <lineage>
        <taxon>Bacteria</taxon>
        <taxon>Bacillati</taxon>
        <taxon>Bacillota</taxon>
        <taxon>Bacilli</taxon>
        <taxon>Bacillales</taxon>
        <taxon>Bacillaceae</taxon>
        <taxon>Metabacillus</taxon>
    </lineage>
</organism>
<dbReference type="RefSeq" id="WP_247341421.1">
    <property type="nucleotide sequence ID" value="NZ_CP095550.1"/>
</dbReference>
<dbReference type="Proteomes" id="UP001597318">
    <property type="component" value="Unassembled WGS sequence"/>
</dbReference>
<evidence type="ECO:0000313" key="2">
    <source>
        <dbReference type="EMBL" id="MFD2213067.1"/>
    </source>
</evidence>
<protein>
    <submittedName>
        <fullName evidence="2">MEDS domain-containing protein</fullName>
    </submittedName>
</protein>
<evidence type="ECO:0000259" key="1">
    <source>
        <dbReference type="Pfam" id="PF14417"/>
    </source>
</evidence>
<accession>A0ABW5BSG8</accession>
<comment type="caution">
    <text evidence="2">The sequence shown here is derived from an EMBL/GenBank/DDBJ whole genome shotgun (WGS) entry which is preliminary data.</text>
</comment>
<evidence type="ECO:0000313" key="3">
    <source>
        <dbReference type="Proteomes" id="UP001597318"/>
    </source>
</evidence>
<reference evidence="3" key="1">
    <citation type="journal article" date="2019" name="Int. J. Syst. Evol. Microbiol.">
        <title>The Global Catalogue of Microorganisms (GCM) 10K type strain sequencing project: providing services to taxonomists for standard genome sequencing and annotation.</title>
        <authorList>
            <consortium name="The Broad Institute Genomics Platform"/>
            <consortium name="The Broad Institute Genome Sequencing Center for Infectious Disease"/>
            <person name="Wu L."/>
            <person name="Ma J."/>
        </authorList>
    </citation>
    <scope>NUCLEOTIDE SEQUENCE [LARGE SCALE GENOMIC DNA]</scope>
    <source>
        <strain evidence="3">CGMCC 1.15474</strain>
    </source>
</reference>
<feature type="domain" description="MEDS" evidence="1">
    <location>
        <begin position="19"/>
        <end position="171"/>
    </location>
</feature>
<dbReference type="Pfam" id="PF14417">
    <property type="entry name" value="MEDS"/>
    <property type="match status" value="1"/>
</dbReference>
<proteinExistence type="predicted"/>
<gene>
    <name evidence="2" type="ORF">ACFSKK_04985</name>
</gene>